<comment type="caution">
    <text evidence="2">The sequence shown here is derived from an EMBL/GenBank/DDBJ whole genome shotgun (WGS) entry which is preliminary data.</text>
</comment>
<feature type="region of interest" description="Disordered" evidence="1">
    <location>
        <begin position="225"/>
        <end position="264"/>
    </location>
</feature>
<feature type="compositionally biased region" description="Basic and acidic residues" evidence="1">
    <location>
        <begin position="555"/>
        <end position="567"/>
    </location>
</feature>
<feature type="region of interest" description="Disordered" evidence="1">
    <location>
        <begin position="1018"/>
        <end position="1049"/>
    </location>
</feature>
<feature type="compositionally biased region" description="Polar residues" evidence="1">
    <location>
        <begin position="173"/>
        <end position="184"/>
    </location>
</feature>
<feature type="compositionally biased region" description="Basic and acidic residues" evidence="1">
    <location>
        <begin position="1018"/>
        <end position="1027"/>
    </location>
</feature>
<reference evidence="2 3" key="1">
    <citation type="submission" date="2018-10" db="EMBL/GenBank/DDBJ databases">
        <title>Fifty Aureobasidium pullulans genomes reveal a recombining polyextremotolerant generalist.</title>
        <authorList>
            <person name="Gostincar C."/>
            <person name="Turk M."/>
            <person name="Zajc J."/>
            <person name="Gunde-Cimerman N."/>
        </authorList>
    </citation>
    <scope>NUCLEOTIDE SEQUENCE [LARGE SCALE GENOMIC DNA]</scope>
    <source>
        <strain evidence="2 3">EXF-3863</strain>
    </source>
</reference>
<feature type="region of interest" description="Disordered" evidence="1">
    <location>
        <begin position="921"/>
        <end position="942"/>
    </location>
</feature>
<protein>
    <submittedName>
        <fullName evidence="2">Uncharacterized protein</fullName>
    </submittedName>
</protein>
<evidence type="ECO:0000313" key="3">
    <source>
        <dbReference type="Proteomes" id="UP000308005"/>
    </source>
</evidence>
<evidence type="ECO:0000256" key="1">
    <source>
        <dbReference type="SAM" id="MobiDB-lite"/>
    </source>
</evidence>
<accession>A0A4S9SYB9</accession>
<evidence type="ECO:0000313" key="2">
    <source>
        <dbReference type="EMBL" id="THZ16860.1"/>
    </source>
</evidence>
<organism evidence="2 3">
    <name type="scientific">Aureobasidium pullulans</name>
    <name type="common">Black yeast</name>
    <name type="synonym">Pullularia pullulans</name>
    <dbReference type="NCBI Taxonomy" id="5580"/>
    <lineage>
        <taxon>Eukaryota</taxon>
        <taxon>Fungi</taxon>
        <taxon>Dikarya</taxon>
        <taxon>Ascomycota</taxon>
        <taxon>Pezizomycotina</taxon>
        <taxon>Dothideomycetes</taxon>
        <taxon>Dothideomycetidae</taxon>
        <taxon>Dothideales</taxon>
        <taxon>Saccotheciaceae</taxon>
        <taxon>Aureobasidium</taxon>
    </lineage>
</organism>
<feature type="region of interest" description="Disordered" evidence="1">
    <location>
        <begin position="548"/>
        <end position="601"/>
    </location>
</feature>
<proteinExistence type="predicted"/>
<dbReference type="EMBL" id="QZBM01000300">
    <property type="protein sequence ID" value="THZ16860.1"/>
    <property type="molecule type" value="Genomic_DNA"/>
</dbReference>
<dbReference type="Proteomes" id="UP000308005">
    <property type="component" value="Unassembled WGS sequence"/>
</dbReference>
<name>A0A4S9SYB9_AURPU</name>
<dbReference type="AlphaFoldDB" id="A0A4S9SYB9"/>
<feature type="region of interest" description="Disordered" evidence="1">
    <location>
        <begin position="146"/>
        <end position="188"/>
    </location>
</feature>
<feature type="region of interest" description="Disordered" evidence="1">
    <location>
        <begin position="309"/>
        <end position="374"/>
    </location>
</feature>
<gene>
    <name evidence="2" type="ORF">D6C91_06155</name>
</gene>
<feature type="compositionally biased region" description="Basic and acidic residues" evidence="1">
    <location>
        <begin position="335"/>
        <end position="345"/>
    </location>
</feature>
<feature type="compositionally biased region" description="Low complexity" evidence="1">
    <location>
        <begin position="240"/>
        <end position="255"/>
    </location>
</feature>
<sequence>MSNDKRYYSSGLLLNLECLVESRFVFEPVRHSVCWSEVCMLVYIQPRNLRLGVASRNLLSRETPGRDRKPSEAETVAFKQRRDFRLLSLCDVDRLHHRSRTSSNRINRQLTTRISVLKHLSYPLTLTSKSLIIAISINKFTLASTTHSGRRARGKCKASFLPRRELTDKPSASAWQRRTPTLHNISERRLPLGTQADLLLQRSSASKPKQPFTHLNILKAEDLDDAKTDKDISPEPYVHSTPGPSPKSSSRSLNSTDTGRMSFADSASEDRFRLAELATARLERQSRRIIENDPTIPISKIAMPRIPRKVLPKQRLPLDYPESSDGDMASTSRTSRNESPLDVHAKVFRPGSRDSSISRTREPPRKDSANLSLDDGEFQLVTSKKTKPSSRPTGLNAHEVKVDEKTSTIDAPCNKHEINEVFGNDLPPMAHFLSSVGNINGEVGFAMHPNGDISGHQWSANDFQWYNIGLFSNIRRRTEGMLASHRLKGENDLHSLLLHTLSYFRAVALQQEAAIMKMPFGMKELQAAMPKIPVDRTVRKAPIMPAAAVTQAGSESEHRRPEKKDQTRTSSLGPDRQPWLQGYASRVRSKPKVSSVPRAPASNNLSFQRDFLSSAADHNTPSVNPYDNSPQSLTALNNLSFGIFSTSMDDDLVDNSSRFPNLKTPASERPGVGEHSQYLDSFLPKSMPHMATSQLYSPIPNLDFLAFLEKAHPQTASPDQEDSPASRKFTKASVDKIFSAAAFRNTDFTTGTRTVLHDPFQSHQPSKMVTATLGTPLPGPQTSEKTHNDIVWSNTPIGQLPCSYTLQASTPTSDDDLAYDPAYDLRISEPEFSPKSKSMEIVDINLPHMTTEELAIYSRPSPQNFNGPFFMGSPDIPSEASRKSHDQELHDWFYSGLTTIERQNEHFQYIKTAHCQAPTTSQVRLNPGSVGTPHKTRESEPFNEVTTRLFLSMHESLSQYTQGPPEQRRGYLAPFCDPPEWCVDKSANGNDSFFGEEWGQPPERISRDSRYRPLPFESKFDPFDSHRGANGGGMHASNGRLRYGSNVKY</sequence>
<feature type="compositionally biased region" description="Basic and acidic residues" evidence="1">
    <location>
        <begin position="359"/>
        <end position="368"/>
    </location>
</feature>